<feature type="chain" id="PRO_5002434676" description="Secreted protein" evidence="1">
    <location>
        <begin position="20"/>
        <end position="68"/>
    </location>
</feature>
<keyword evidence="1" id="KW-0732">Signal</keyword>
<evidence type="ECO:0000313" key="2">
    <source>
        <dbReference type="EMBL" id="JAH91696.1"/>
    </source>
</evidence>
<reference evidence="2" key="2">
    <citation type="journal article" date="2015" name="Fish Shellfish Immunol.">
        <title>Early steps in the European eel (Anguilla anguilla)-Vibrio vulnificus interaction in the gills: Role of the RtxA13 toxin.</title>
        <authorList>
            <person name="Callol A."/>
            <person name="Pajuelo D."/>
            <person name="Ebbesson L."/>
            <person name="Teles M."/>
            <person name="MacKenzie S."/>
            <person name="Amaro C."/>
        </authorList>
    </citation>
    <scope>NUCLEOTIDE SEQUENCE</scope>
</reference>
<feature type="signal peptide" evidence="1">
    <location>
        <begin position="1"/>
        <end position="19"/>
    </location>
</feature>
<dbReference type="AlphaFoldDB" id="A0A0E9WMZ4"/>
<name>A0A0E9WMZ4_ANGAN</name>
<organism evidence="2">
    <name type="scientific">Anguilla anguilla</name>
    <name type="common">European freshwater eel</name>
    <name type="synonym">Muraena anguilla</name>
    <dbReference type="NCBI Taxonomy" id="7936"/>
    <lineage>
        <taxon>Eukaryota</taxon>
        <taxon>Metazoa</taxon>
        <taxon>Chordata</taxon>
        <taxon>Craniata</taxon>
        <taxon>Vertebrata</taxon>
        <taxon>Euteleostomi</taxon>
        <taxon>Actinopterygii</taxon>
        <taxon>Neopterygii</taxon>
        <taxon>Teleostei</taxon>
        <taxon>Anguilliformes</taxon>
        <taxon>Anguillidae</taxon>
        <taxon>Anguilla</taxon>
    </lineage>
</organism>
<evidence type="ECO:0008006" key="3">
    <source>
        <dbReference type="Google" id="ProtNLM"/>
    </source>
</evidence>
<dbReference type="EMBL" id="GBXM01016881">
    <property type="protein sequence ID" value="JAH91696.1"/>
    <property type="molecule type" value="Transcribed_RNA"/>
</dbReference>
<accession>A0A0E9WMZ4</accession>
<protein>
    <recommendedName>
        <fullName evidence="3">Secreted protein</fullName>
    </recommendedName>
</protein>
<proteinExistence type="predicted"/>
<evidence type="ECO:0000256" key="1">
    <source>
        <dbReference type="SAM" id="SignalP"/>
    </source>
</evidence>
<reference evidence="2" key="1">
    <citation type="submission" date="2014-11" db="EMBL/GenBank/DDBJ databases">
        <authorList>
            <person name="Amaro Gonzalez C."/>
        </authorList>
    </citation>
    <scope>NUCLEOTIDE SEQUENCE</scope>
</reference>
<sequence length="68" mass="7675">MFSAVFFSTFLAADWIIWTQRSERCAVINMPTVGPTVPTVLLNISHLRINIVYLNATFPIFNVVTGRC</sequence>